<proteinExistence type="predicted"/>
<dbReference type="EMBL" id="CM010724">
    <property type="protein sequence ID" value="RZC82044.1"/>
    <property type="molecule type" value="Genomic_DNA"/>
</dbReference>
<dbReference type="Proteomes" id="UP000316621">
    <property type="component" value="Chromosome 10"/>
</dbReference>
<protein>
    <submittedName>
        <fullName evidence="2">Uncharacterized protein</fullName>
    </submittedName>
</protein>
<name>A0A4Y7L922_PAPSO</name>
<feature type="transmembrane region" description="Helical" evidence="1">
    <location>
        <begin position="12"/>
        <end position="32"/>
    </location>
</feature>
<sequence>MDQTCTFTNNLFKILFLIFKFVLIQMAPQITASTDSGTAVYELQSPVTRDELATEVFILFFFVKYLFLNKHRAN</sequence>
<feature type="transmembrane region" description="Helical" evidence="1">
    <location>
        <begin position="52"/>
        <end position="68"/>
    </location>
</feature>
<keyword evidence="3" id="KW-1185">Reference proteome</keyword>
<keyword evidence="1" id="KW-0812">Transmembrane</keyword>
<organism evidence="2 3">
    <name type="scientific">Papaver somniferum</name>
    <name type="common">Opium poppy</name>
    <dbReference type="NCBI Taxonomy" id="3469"/>
    <lineage>
        <taxon>Eukaryota</taxon>
        <taxon>Viridiplantae</taxon>
        <taxon>Streptophyta</taxon>
        <taxon>Embryophyta</taxon>
        <taxon>Tracheophyta</taxon>
        <taxon>Spermatophyta</taxon>
        <taxon>Magnoliopsida</taxon>
        <taxon>Ranunculales</taxon>
        <taxon>Papaveraceae</taxon>
        <taxon>Papaveroideae</taxon>
        <taxon>Papaver</taxon>
    </lineage>
</organism>
<dbReference type="AlphaFoldDB" id="A0A4Y7L922"/>
<reference evidence="2 3" key="1">
    <citation type="journal article" date="2018" name="Science">
        <title>The opium poppy genome and morphinan production.</title>
        <authorList>
            <person name="Guo L."/>
            <person name="Winzer T."/>
            <person name="Yang X."/>
            <person name="Li Y."/>
            <person name="Ning Z."/>
            <person name="He Z."/>
            <person name="Teodor R."/>
            <person name="Lu Y."/>
            <person name="Bowser T.A."/>
            <person name="Graham I.A."/>
            <person name="Ye K."/>
        </authorList>
    </citation>
    <scope>NUCLEOTIDE SEQUENCE [LARGE SCALE GENOMIC DNA]</scope>
    <source>
        <strain evidence="3">cv. HN1</strain>
        <tissue evidence="2">Leaves</tissue>
    </source>
</reference>
<evidence type="ECO:0000256" key="1">
    <source>
        <dbReference type="SAM" id="Phobius"/>
    </source>
</evidence>
<accession>A0A4Y7L922</accession>
<dbReference type="Gramene" id="RZC82044">
    <property type="protein sequence ID" value="RZC82044"/>
    <property type="gene ID" value="C5167_044617"/>
</dbReference>
<keyword evidence="1" id="KW-1133">Transmembrane helix</keyword>
<evidence type="ECO:0000313" key="2">
    <source>
        <dbReference type="EMBL" id="RZC82044.1"/>
    </source>
</evidence>
<gene>
    <name evidence="2" type="ORF">C5167_044617</name>
</gene>
<evidence type="ECO:0000313" key="3">
    <source>
        <dbReference type="Proteomes" id="UP000316621"/>
    </source>
</evidence>
<keyword evidence="1" id="KW-0472">Membrane</keyword>